<organism evidence="8 9">
    <name type="scientific">Cardamine amara subsp. amara</name>
    <dbReference type="NCBI Taxonomy" id="228776"/>
    <lineage>
        <taxon>Eukaryota</taxon>
        <taxon>Viridiplantae</taxon>
        <taxon>Streptophyta</taxon>
        <taxon>Embryophyta</taxon>
        <taxon>Tracheophyta</taxon>
        <taxon>Spermatophyta</taxon>
        <taxon>Magnoliopsida</taxon>
        <taxon>eudicotyledons</taxon>
        <taxon>Gunneridae</taxon>
        <taxon>Pentapetalae</taxon>
        <taxon>rosids</taxon>
        <taxon>malvids</taxon>
        <taxon>Brassicales</taxon>
        <taxon>Brassicaceae</taxon>
        <taxon>Cardamineae</taxon>
        <taxon>Cardamine</taxon>
    </lineage>
</organism>
<reference evidence="8 9" key="1">
    <citation type="submission" date="2024-04" db="EMBL/GenBank/DDBJ databases">
        <title>Genome assembly C_amara_ONT_v2.</title>
        <authorList>
            <person name="Yant L."/>
            <person name="Moore C."/>
            <person name="Slenker M."/>
        </authorList>
    </citation>
    <scope>NUCLEOTIDE SEQUENCE [LARGE SCALE GENOMIC DNA]</scope>
    <source>
        <tissue evidence="8">Leaf</tissue>
    </source>
</reference>
<evidence type="ECO:0000256" key="2">
    <source>
        <dbReference type="ARBA" id="ARBA00023015"/>
    </source>
</evidence>
<dbReference type="InterPro" id="IPR001739">
    <property type="entry name" value="Methyl_CpG_DNA-bd"/>
</dbReference>
<comment type="subcellular location">
    <subcellularLocation>
        <location evidence="1">Nucleus</location>
    </subcellularLocation>
</comment>
<dbReference type="PANTHER" id="PTHR12396">
    <property type="entry name" value="METHYL-CPG BINDING PROTEIN, MBD"/>
    <property type="match status" value="1"/>
</dbReference>
<dbReference type="Pfam" id="PF01429">
    <property type="entry name" value="MBD"/>
    <property type="match status" value="1"/>
</dbReference>
<dbReference type="CDD" id="cd01396">
    <property type="entry name" value="MeCP2_MBD"/>
    <property type="match status" value="1"/>
</dbReference>
<evidence type="ECO:0000259" key="7">
    <source>
        <dbReference type="PROSITE" id="PS50982"/>
    </source>
</evidence>
<sequence length="175" mass="19760">MNPSPDTSVHQPESKSRKRPAPGDNWLPPDWRVEDRVRTSGATAGSVDKYYYEPITGRKFRSRTEVLYYLQHGTSKRGGAKKAENTDDHVERQGSSKSSRKAKEPILPPPPPPPPMNFDFENPPEKVGWSMPTVGEEAWTPYIGEDKVQDSVKRDWSTAFTFVTTRNPSKLSSSR</sequence>
<dbReference type="PANTHER" id="PTHR12396:SF55">
    <property type="entry name" value="MBD DOMAIN-CONTAINING PROTEIN"/>
    <property type="match status" value="1"/>
</dbReference>
<dbReference type="GO" id="GO:0003677">
    <property type="term" value="F:DNA binding"/>
    <property type="evidence" value="ECO:0007669"/>
    <property type="project" value="UniProtKB-KW"/>
</dbReference>
<name>A0ABD1ANZ9_CARAN</name>
<protein>
    <submittedName>
        <fullName evidence="8">Methyl-CpG-binding domain-containing protein 6</fullName>
    </submittedName>
</protein>
<dbReference type="SUPFAM" id="SSF54171">
    <property type="entry name" value="DNA-binding domain"/>
    <property type="match status" value="1"/>
</dbReference>
<evidence type="ECO:0000256" key="5">
    <source>
        <dbReference type="ARBA" id="ARBA00023242"/>
    </source>
</evidence>
<evidence type="ECO:0000256" key="6">
    <source>
        <dbReference type="SAM" id="MobiDB-lite"/>
    </source>
</evidence>
<dbReference type="AlphaFoldDB" id="A0ABD1ANZ9"/>
<feature type="compositionally biased region" description="Basic and acidic residues" evidence="6">
    <location>
        <begin position="81"/>
        <end position="94"/>
    </location>
</feature>
<keyword evidence="2" id="KW-0805">Transcription regulation</keyword>
<dbReference type="Gene3D" id="3.30.890.10">
    <property type="entry name" value="Methyl-cpg-binding Protein 2, Chain A"/>
    <property type="match status" value="1"/>
</dbReference>
<dbReference type="EMBL" id="JBANAX010000447">
    <property type="protein sequence ID" value="KAL1208488.1"/>
    <property type="molecule type" value="Genomic_DNA"/>
</dbReference>
<dbReference type="Proteomes" id="UP001558713">
    <property type="component" value="Unassembled WGS sequence"/>
</dbReference>
<feature type="compositionally biased region" description="Polar residues" evidence="6">
    <location>
        <begin position="1"/>
        <end position="11"/>
    </location>
</feature>
<keyword evidence="4" id="KW-0804">Transcription</keyword>
<dbReference type="PROSITE" id="PS50982">
    <property type="entry name" value="MBD"/>
    <property type="match status" value="1"/>
</dbReference>
<gene>
    <name evidence="8" type="ORF">V5N11_007970</name>
</gene>
<evidence type="ECO:0000256" key="3">
    <source>
        <dbReference type="ARBA" id="ARBA00023125"/>
    </source>
</evidence>
<comment type="caution">
    <text evidence="8">The sequence shown here is derived from an EMBL/GenBank/DDBJ whole genome shotgun (WGS) entry which is preliminary data.</text>
</comment>
<keyword evidence="3" id="KW-0238">DNA-binding</keyword>
<feature type="compositionally biased region" description="Pro residues" evidence="6">
    <location>
        <begin position="106"/>
        <end position="116"/>
    </location>
</feature>
<evidence type="ECO:0000313" key="9">
    <source>
        <dbReference type="Proteomes" id="UP001558713"/>
    </source>
</evidence>
<evidence type="ECO:0000256" key="4">
    <source>
        <dbReference type="ARBA" id="ARBA00023163"/>
    </source>
</evidence>
<feature type="region of interest" description="Disordered" evidence="6">
    <location>
        <begin position="1"/>
        <end position="51"/>
    </location>
</feature>
<dbReference type="InterPro" id="IPR016177">
    <property type="entry name" value="DNA-bd_dom_sf"/>
</dbReference>
<keyword evidence="9" id="KW-1185">Reference proteome</keyword>
<feature type="region of interest" description="Disordered" evidence="6">
    <location>
        <begin position="71"/>
        <end position="131"/>
    </location>
</feature>
<proteinExistence type="predicted"/>
<evidence type="ECO:0000256" key="1">
    <source>
        <dbReference type="ARBA" id="ARBA00004123"/>
    </source>
</evidence>
<feature type="domain" description="MBD" evidence="7">
    <location>
        <begin position="17"/>
        <end position="93"/>
    </location>
</feature>
<dbReference type="GO" id="GO:0005634">
    <property type="term" value="C:nucleus"/>
    <property type="evidence" value="ECO:0007669"/>
    <property type="project" value="UniProtKB-SubCell"/>
</dbReference>
<keyword evidence="5" id="KW-0539">Nucleus</keyword>
<accession>A0ABD1ANZ9</accession>
<evidence type="ECO:0000313" key="8">
    <source>
        <dbReference type="EMBL" id="KAL1208488.1"/>
    </source>
</evidence>